<feature type="domain" description="Peptidase M16 N-terminal" evidence="2">
    <location>
        <begin position="14"/>
        <end position="159"/>
    </location>
</feature>
<evidence type="ECO:0000256" key="1">
    <source>
        <dbReference type="ARBA" id="ARBA00007261"/>
    </source>
</evidence>
<protein>
    <recommendedName>
        <fullName evidence="6">Peptidase M16</fullName>
    </recommendedName>
</protein>
<comment type="caution">
    <text evidence="4">The sequence shown here is derived from an EMBL/GenBank/DDBJ whole genome shotgun (WGS) entry which is preliminary data.</text>
</comment>
<dbReference type="EMBL" id="MHCP01000028">
    <property type="protein sequence ID" value="OGY23248.1"/>
    <property type="molecule type" value="Genomic_DNA"/>
</dbReference>
<evidence type="ECO:0000259" key="2">
    <source>
        <dbReference type="Pfam" id="PF00675"/>
    </source>
</evidence>
<accession>A0A1G1W6F9</accession>
<dbReference type="SUPFAM" id="SSF63411">
    <property type="entry name" value="LuxS/MPP-like metallohydrolase"/>
    <property type="match status" value="2"/>
</dbReference>
<evidence type="ECO:0000313" key="4">
    <source>
        <dbReference type="EMBL" id="OGY23248.1"/>
    </source>
</evidence>
<organism evidence="4 5">
    <name type="scientific">Candidatus Woykebacteria bacterium RBG_13_40_15</name>
    <dbReference type="NCBI Taxonomy" id="1802593"/>
    <lineage>
        <taxon>Bacteria</taxon>
        <taxon>Candidatus Woykeibacteriota</taxon>
    </lineage>
</organism>
<evidence type="ECO:0000313" key="5">
    <source>
        <dbReference type="Proteomes" id="UP000176631"/>
    </source>
</evidence>
<evidence type="ECO:0000259" key="3">
    <source>
        <dbReference type="Pfam" id="PF05193"/>
    </source>
</evidence>
<dbReference type="Gene3D" id="3.30.830.10">
    <property type="entry name" value="Metalloenzyme, LuxS/M16 peptidase-like"/>
    <property type="match status" value="2"/>
</dbReference>
<name>A0A1G1W6F9_9BACT</name>
<evidence type="ECO:0008006" key="6">
    <source>
        <dbReference type="Google" id="ProtNLM"/>
    </source>
</evidence>
<gene>
    <name evidence="4" type="ORF">A2172_02655</name>
</gene>
<reference evidence="4 5" key="1">
    <citation type="journal article" date="2016" name="Nat. Commun.">
        <title>Thousands of microbial genomes shed light on interconnected biogeochemical processes in an aquifer system.</title>
        <authorList>
            <person name="Anantharaman K."/>
            <person name="Brown C.T."/>
            <person name="Hug L.A."/>
            <person name="Sharon I."/>
            <person name="Castelle C.J."/>
            <person name="Probst A.J."/>
            <person name="Thomas B.C."/>
            <person name="Singh A."/>
            <person name="Wilkins M.J."/>
            <person name="Karaoz U."/>
            <person name="Brodie E.L."/>
            <person name="Williams K.H."/>
            <person name="Hubbard S.S."/>
            <person name="Banfield J.F."/>
        </authorList>
    </citation>
    <scope>NUCLEOTIDE SEQUENCE [LARGE SCALE GENOMIC DNA]</scope>
</reference>
<dbReference type="InterPro" id="IPR007863">
    <property type="entry name" value="Peptidase_M16_C"/>
</dbReference>
<dbReference type="PANTHER" id="PTHR11851">
    <property type="entry name" value="METALLOPROTEASE"/>
    <property type="match status" value="1"/>
</dbReference>
<dbReference type="InterPro" id="IPR011765">
    <property type="entry name" value="Pept_M16_N"/>
</dbReference>
<dbReference type="AlphaFoldDB" id="A0A1G1W6F9"/>
<dbReference type="GO" id="GO:0046872">
    <property type="term" value="F:metal ion binding"/>
    <property type="evidence" value="ECO:0007669"/>
    <property type="project" value="InterPro"/>
</dbReference>
<dbReference type="PANTHER" id="PTHR11851:SF49">
    <property type="entry name" value="MITOCHONDRIAL-PROCESSING PEPTIDASE SUBUNIT ALPHA"/>
    <property type="match status" value="1"/>
</dbReference>
<sequence length="422" mass="48168">MNPEITKLKNNLQVLVTKLPNVASATTLFLVRAGSRYEQKKQNGIAHFAEHMFFKGTKKRPTALDISSTVDSVGAEFNAFTAKEFTGFYIKAASKHLPLSFDVLTDMILHSKFDQREIDRERGVISEELRMNLDTPARYISDFFEILLYGDHPLGWHITGTIDSLKNINREDFISYLEQFYQPRNMVVSVSGGVGNEILKIPDQYLSDLSDKDVKNFLPVKEEQKKPAIKLMNKKTEQAHFCLGVRAYPRGHENRYKLAVLNTILGVSMSSRLFIQLRERRGLAYYVRSTVEEYTDSGFFVTQVGTEPKNIQEATKVILEEFNKLSAKNVLEDELKKAKEYIKGKIVLELEDSREVASMFGLQQLLENKIRTPEEIMENVERVSADNVKSTASDIFRDSKLNLAIIGPYKEEGEFVKILKLS</sequence>
<dbReference type="STRING" id="1802593.A2172_02655"/>
<dbReference type="InterPro" id="IPR050361">
    <property type="entry name" value="MPP/UQCRC_Complex"/>
</dbReference>
<feature type="domain" description="Peptidase M16 C-terminal" evidence="3">
    <location>
        <begin position="167"/>
        <end position="340"/>
    </location>
</feature>
<dbReference type="Pfam" id="PF05193">
    <property type="entry name" value="Peptidase_M16_C"/>
    <property type="match status" value="1"/>
</dbReference>
<comment type="similarity">
    <text evidence="1">Belongs to the peptidase M16 family.</text>
</comment>
<dbReference type="Pfam" id="PF00675">
    <property type="entry name" value="Peptidase_M16"/>
    <property type="match status" value="1"/>
</dbReference>
<dbReference type="Proteomes" id="UP000176631">
    <property type="component" value="Unassembled WGS sequence"/>
</dbReference>
<proteinExistence type="inferred from homology"/>
<dbReference type="InterPro" id="IPR011249">
    <property type="entry name" value="Metalloenz_LuxS/M16"/>
</dbReference>